<name>A0A1T5LR89_9MICO</name>
<reference evidence="1 2" key="1">
    <citation type="submission" date="2017-02" db="EMBL/GenBank/DDBJ databases">
        <authorList>
            <person name="Peterson S.W."/>
        </authorList>
    </citation>
    <scope>NUCLEOTIDE SEQUENCE [LARGE SCALE GENOMIC DNA]</scope>
    <source>
        <strain evidence="1 2">DSM 21481</strain>
    </source>
</reference>
<dbReference type="EMBL" id="FUZQ01000007">
    <property type="protein sequence ID" value="SKC78547.1"/>
    <property type="molecule type" value="Genomic_DNA"/>
</dbReference>
<gene>
    <name evidence="1" type="ORF">SAMN04324258_3812</name>
</gene>
<keyword evidence="2" id="KW-1185">Reference proteome</keyword>
<sequence length="106" mass="12019">MHPMKTFYFHELKSHGDLGRSSTQHLLPSLAVVRADSLTRARRFLRDVGLSGKSYRIATASEARLIDDLEPGTVAWTTADMTEGEWVIGQTVDEYVREHPNWADFT</sequence>
<accession>A0A1T5LR89</accession>
<organism evidence="1 2">
    <name type="scientific">Krasilnikoviella flava</name>
    <dbReference type="NCBI Taxonomy" id="526729"/>
    <lineage>
        <taxon>Bacteria</taxon>
        <taxon>Bacillati</taxon>
        <taxon>Actinomycetota</taxon>
        <taxon>Actinomycetes</taxon>
        <taxon>Micrococcales</taxon>
        <taxon>Promicromonosporaceae</taxon>
        <taxon>Krasilnikoviella</taxon>
    </lineage>
</organism>
<protein>
    <submittedName>
        <fullName evidence="1">Uncharacterized protein</fullName>
    </submittedName>
</protein>
<evidence type="ECO:0000313" key="1">
    <source>
        <dbReference type="EMBL" id="SKC78547.1"/>
    </source>
</evidence>
<evidence type="ECO:0000313" key="2">
    <source>
        <dbReference type="Proteomes" id="UP000189777"/>
    </source>
</evidence>
<dbReference type="Proteomes" id="UP000189777">
    <property type="component" value="Unassembled WGS sequence"/>
</dbReference>
<dbReference type="STRING" id="526729.SAMN04324258_3812"/>
<proteinExistence type="predicted"/>
<dbReference type="AlphaFoldDB" id="A0A1T5LR89"/>